<dbReference type="Gene3D" id="3.30.1370.100">
    <property type="entry name" value="MutL, C-terminal domain, regulatory subdomain"/>
    <property type="match status" value="1"/>
</dbReference>
<dbReference type="InterPro" id="IPR036890">
    <property type="entry name" value="HATPase_C_sf"/>
</dbReference>
<dbReference type="PANTHER" id="PTHR10073:SF12">
    <property type="entry name" value="DNA MISMATCH REPAIR PROTEIN MLH1"/>
    <property type="match status" value="1"/>
</dbReference>
<dbReference type="PANTHER" id="PTHR10073">
    <property type="entry name" value="DNA MISMATCH REPAIR PROTEIN MLH, PMS, MUTL"/>
    <property type="match status" value="1"/>
</dbReference>
<dbReference type="SMART" id="SM01340">
    <property type="entry name" value="DNA_mis_repair"/>
    <property type="match status" value="1"/>
</dbReference>
<dbReference type="PROSITE" id="PS00058">
    <property type="entry name" value="DNA_MISMATCH_REPAIR_1"/>
    <property type="match status" value="1"/>
</dbReference>
<keyword evidence="8" id="KW-0255">Endonuclease</keyword>
<dbReference type="Pfam" id="PF08676">
    <property type="entry name" value="MutL_C"/>
    <property type="match status" value="1"/>
</dbReference>
<dbReference type="InterPro" id="IPR014762">
    <property type="entry name" value="DNA_mismatch_repair_CS"/>
</dbReference>
<dbReference type="InterPro" id="IPR042121">
    <property type="entry name" value="MutL_C_regsub"/>
</dbReference>
<feature type="domain" description="MutL C-terminal dimerisation" evidence="6">
    <location>
        <begin position="519"/>
        <end position="661"/>
    </location>
</feature>
<evidence type="ECO:0000313" key="9">
    <source>
        <dbReference type="Proteomes" id="UP001494672"/>
    </source>
</evidence>
<keyword evidence="8" id="KW-0378">Hydrolase</keyword>
<dbReference type="Gene3D" id="3.30.230.10">
    <property type="match status" value="1"/>
</dbReference>
<keyword evidence="2 4" id="KW-0227">DNA damage</keyword>
<dbReference type="Proteomes" id="UP001494672">
    <property type="component" value="Unassembled WGS sequence"/>
</dbReference>
<sequence>MIKVLDQNTINKIAAGEVIEKPSSVIKELVENSIDSGATAVTVEVKGGGLSFLRVTDNGAGIKKDEVKLAFLRHATSKLVTVEDLLSISSLGFRGEALASIAAVAQVEMITKTADDVTGLRYQIHGGKEISSEEIGAPGGTTIIVRNLFYNTPARKKFMKTDATETSYIYDLMCRICMSHPEISFKFIANGTDKLFTSGNGKLRDIIYHIYGRDITSNLLEINAENDYMKISGYIARPCISRGNRSFEGYYVNHRYIKSAVLTKAIEDAFRTFVMIHKFPFTEINFQVRPDLLDVNVHPTKMELKFANSQDIYSFTYNAIRETLLFKELIPDVAPGKDPKPETFKKRDVGKAPEAFENKRREAIVRAEERTVPQSQPEQLRSAETQTSPQQLCPIEPQTSSQPVHPVIEIIDETSSSNNKGSDVIDNNKMEKPAGNYIYADRNNDLERAIVQNRNVVNESPAYTAPAPARPSVTAATQDSTVSAASDAAYIEEAGKKYVQQDMFQEKFLTKEARAKHRLIGQLFKTYWLIEYDGKFFIMDQHAAHEKVKYEELMENYKNKKIYSQYLMPPAVVTLSAAEIEFLHENMEMFEALGYQIENFGGREFKLNAVPDNLFGLDGRELFIDFIADASSSAKKVTIDTFIHKLSTMACKAAIKGNTEISFKEADALIDQLLKLENPYTCPHGRPTVISMTEAEIEKKFKRIV</sequence>
<name>A0ABV1I5T5_9FIRM</name>
<evidence type="ECO:0000256" key="4">
    <source>
        <dbReference type="HAMAP-Rule" id="MF_00149"/>
    </source>
</evidence>
<evidence type="ECO:0000256" key="2">
    <source>
        <dbReference type="ARBA" id="ARBA00022763"/>
    </source>
</evidence>
<dbReference type="CDD" id="cd16926">
    <property type="entry name" value="HATPase_MutL-MLH-PMS-like"/>
    <property type="match status" value="1"/>
</dbReference>
<evidence type="ECO:0000256" key="3">
    <source>
        <dbReference type="ARBA" id="ARBA00023204"/>
    </source>
</evidence>
<dbReference type="InterPro" id="IPR014790">
    <property type="entry name" value="MutL_C"/>
</dbReference>
<proteinExistence type="inferred from homology"/>
<dbReference type="Pfam" id="PF13589">
    <property type="entry name" value="HATPase_c_3"/>
    <property type="match status" value="1"/>
</dbReference>
<evidence type="ECO:0000313" key="8">
    <source>
        <dbReference type="EMBL" id="MEQ2591573.1"/>
    </source>
</evidence>
<feature type="domain" description="DNA mismatch repair protein S5" evidence="7">
    <location>
        <begin position="207"/>
        <end position="325"/>
    </location>
</feature>
<evidence type="ECO:0000256" key="5">
    <source>
        <dbReference type="SAM" id="MobiDB-lite"/>
    </source>
</evidence>
<dbReference type="SUPFAM" id="SSF118116">
    <property type="entry name" value="DNA mismatch repair protein MutL"/>
    <property type="match status" value="1"/>
</dbReference>
<dbReference type="RefSeq" id="WP_055272997.1">
    <property type="nucleotide sequence ID" value="NZ_JBBNGJ010000001.1"/>
</dbReference>
<dbReference type="SUPFAM" id="SSF54211">
    <property type="entry name" value="Ribosomal protein S5 domain 2-like"/>
    <property type="match status" value="1"/>
</dbReference>
<reference evidence="8 9" key="1">
    <citation type="submission" date="2024-04" db="EMBL/GenBank/DDBJ databases">
        <title>Human intestinal bacterial collection.</title>
        <authorList>
            <person name="Pauvert C."/>
            <person name="Hitch T.C.A."/>
            <person name="Clavel T."/>
        </authorList>
    </citation>
    <scope>NUCLEOTIDE SEQUENCE [LARGE SCALE GENOMIC DNA]</scope>
    <source>
        <strain evidence="8 9">CLA-AA-H181</strain>
    </source>
</reference>
<dbReference type="SUPFAM" id="SSF55874">
    <property type="entry name" value="ATPase domain of HSP90 chaperone/DNA topoisomerase II/histidine kinase"/>
    <property type="match status" value="1"/>
</dbReference>
<dbReference type="InterPro" id="IPR002099">
    <property type="entry name" value="MutL/Mlh/PMS"/>
</dbReference>
<dbReference type="EMBL" id="JBBNGJ010000001">
    <property type="protein sequence ID" value="MEQ2591573.1"/>
    <property type="molecule type" value="Genomic_DNA"/>
</dbReference>
<dbReference type="InterPro" id="IPR014721">
    <property type="entry name" value="Ribsml_uS5_D2-typ_fold_subgr"/>
</dbReference>
<keyword evidence="3 4" id="KW-0234">DNA repair</keyword>
<comment type="similarity">
    <text evidence="1 4">Belongs to the DNA mismatch repair MutL/HexB family.</text>
</comment>
<dbReference type="InterPro" id="IPR038973">
    <property type="entry name" value="MutL/Mlh/Pms-like"/>
</dbReference>
<comment type="function">
    <text evidence="4">This protein is involved in the repair of mismatches in DNA. It is required for dam-dependent methyl-directed DNA mismatch repair. May act as a 'molecular matchmaker', a protein that promotes the formation of a stable complex between two or more DNA-binding proteins in an ATP-dependent manner without itself being part of a final effector complex.</text>
</comment>
<dbReference type="InterPro" id="IPR042120">
    <property type="entry name" value="MutL_C_dimsub"/>
</dbReference>
<dbReference type="Gene3D" id="3.30.565.10">
    <property type="entry name" value="Histidine kinase-like ATPase, C-terminal domain"/>
    <property type="match status" value="1"/>
</dbReference>
<gene>
    <name evidence="4 8" type="primary">mutL</name>
    <name evidence="8" type="ORF">AAAU18_01425</name>
</gene>
<dbReference type="CDD" id="cd00782">
    <property type="entry name" value="MutL_Trans"/>
    <property type="match status" value="1"/>
</dbReference>
<accession>A0ABV1I5T5</accession>
<dbReference type="NCBIfam" id="TIGR00585">
    <property type="entry name" value="mutl"/>
    <property type="match status" value="1"/>
</dbReference>
<evidence type="ECO:0000259" key="7">
    <source>
        <dbReference type="SMART" id="SM01340"/>
    </source>
</evidence>
<comment type="caution">
    <text evidence="8">The sequence shown here is derived from an EMBL/GenBank/DDBJ whole genome shotgun (WGS) entry which is preliminary data.</text>
</comment>
<keyword evidence="8" id="KW-0540">Nuclease</keyword>
<evidence type="ECO:0000259" key="6">
    <source>
        <dbReference type="SMART" id="SM00853"/>
    </source>
</evidence>
<dbReference type="InterPro" id="IPR020568">
    <property type="entry name" value="Ribosomal_Su5_D2-typ_SF"/>
</dbReference>
<dbReference type="SMART" id="SM00853">
    <property type="entry name" value="MutL_C"/>
    <property type="match status" value="1"/>
</dbReference>
<dbReference type="GO" id="GO:0004519">
    <property type="term" value="F:endonuclease activity"/>
    <property type="evidence" value="ECO:0007669"/>
    <property type="project" value="UniProtKB-KW"/>
</dbReference>
<evidence type="ECO:0000256" key="1">
    <source>
        <dbReference type="ARBA" id="ARBA00006082"/>
    </source>
</evidence>
<protein>
    <recommendedName>
        <fullName evidence="4">DNA mismatch repair protein MutL</fullName>
    </recommendedName>
</protein>
<feature type="region of interest" description="Disordered" evidence="5">
    <location>
        <begin position="336"/>
        <end position="403"/>
    </location>
</feature>
<dbReference type="InterPro" id="IPR020667">
    <property type="entry name" value="DNA_mismatch_repair_MutL"/>
</dbReference>
<feature type="compositionally biased region" description="Basic and acidic residues" evidence="5">
    <location>
        <begin position="336"/>
        <end position="371"/>
    </location>
</feature>
<keyword evidence="9" id="KW-1185">Reference proteome</keyword>
<dbReference type="InterPro" id="IPR037198">
    <property type="entry name" value="MutL_C_sf"/>
</dbReference>
<organism evidence="8 9">
    <name type="scientific">Coprococcus aceti</name>
    <dbReference type="NCBI Taxonomy" id="2981786"/>
    <lineage>
        <taxon>Bacteria</taxon>
        <taxon>Bacillati</taxon>
        <taxon>Bacillota</taxon>
        <taxon>Clostridia</taxon>
        <taxon>Lachnospirales</taxon>
        <taxon>Lachnospiraceae</taxon>
        <taxon>Coprococcus</taxon>
    </lineage>
</organism>
<dbReference type="HAMAP" id="MF_00149">
    <property type="entry name" value="DNA_mis_repair"/>
    <property type="match status" value="1"/>
</dbReference>
<dbReference type="Pfam" id="PF01119">
    <property type="entry name" value="DNA_mis_repair"/>
    <property type="match status" value="1"/>
</dbReference>
<dbReference type="InterPro" id="IPR013507">
    <property type="entry name" value="DNA_mismatch_S5_2-like"/>
</dbReference>
<feature type="compositionally biased region" description="Polar residues" evidence="5">
    <location>
        <begin position="372"/>
        <end position="403"/>
    </location>
</feature>
<dbReference type="Gene3D" id="3.30.1540.20">
    <property type="entry name" value="MutL, C-terminal domain, dimerisation subdomain"/>
    <property type="match status" value="1"/>
</dbReference>